<dbReference type="InterPro" id="IPR029767">
    <property type="entry name" value="WecB-like"/>
</dbReference>
<dbReference type="PANTHER" id="PTHR43174:SF1">
    <property type="entry name" value="UDP-N-ACETYLGLUCOSAMINE 2-EPIMERASE"/>
    <property type="match status" value="1"/>
</dbReference>
<proteinExistence type="inferred from homology"/>
<dbReference type="SUPFAM" id="SSF53756">
    <property type="entry name" value="UDP-Glycosyltransferase/glycogen phosphorylase"/>
    <property type="match status" value="1"/>
</dbReference>
<dbReference type="EC" id="5.1.-.-" evidence="3"/>
<dbReference type="RefSeq" id="WP_002731041.1">
    <property type="nucleotide sequence ID" value="NZ_CAHP01000053.1"/>
</dbReference>
<accession>H8FXH0</accession>
<dbReference type="InterPro" id="IPR003331">
    <property type="entry name" value="UDP_GlcNAc_Epimerase_2_dom"/>
</dbReference>
<evidence type="ECO:0000313" key="4">
    <source>
        <dbReference type="Proteomes" id="UP000004169"/>
    </source>
</evidence>
<protein>
    <submittedName>
        <fullName evidence="3">UDP-N-acetylglucosamine 2-epimerase homolog</fullName>
        <ecNumber evidence="3">5.1.-.-</ecNumber>
    </submittedName>
</protein>
<evidence type="ECO:0000313" key="3">
    <source>
        <dbReference type="EMBL" id="CCG43058.1"/>
    </source>
</evidence>
<dbReference type="OrthoDB" id="9803238at2"/>
<dbReference type="Proteomes" id="UP000004169">
    <property type="component" value="Unassembled WGS sequence"/>
</dbReference>
<gene>
    <name evidence="3" type="ORF">PHAMO_570053</name>
</gene>
<reference evidence="3 4" key="1">
    <citation type="journal article" date="2012" name="J. Bacteriol.">
        <title>Draft Genome Sequence of the Purple Photosynthetic Bacterium Phaeospirillum molischianum DSM120, a Particularly Versatile Bacterium.</title>
        <authorList>
            <person name="Duquesne K."/>
            <person name="Prima V."/>
            <person name="Ji B."/>
            <person name="Rouy Z."/>
            <person name="Medigue C."/>
            <person name="Talla E."/>
            <person name="Sturgis J.N."/>
        </authorList>
    </citation>
    <scope>NUCLEOTIDE SEQUENCE [LARGE SCALE GENOMIC DNA]</scope>
    <source>
        <strain evidence="4">DSM120</strain>
    </source>
</reference>
<comment type="similarity">
    <text evidence="1">Belongs to the UDP-N-acetylglucosamine 2-epimerase family.</text>
</comment>
<keyword evidence="1 3" id="KW-0413">Isomerase</keyword>
<sequence length="350" mass="37736">MVQKVLTVVGARPQFIKAAAVSRAIAACPGLVEVMVHTGQHFDPSMSDVFFNELGIPAVGHNLDIHGGGHGQMTGRMLEAIEQTILEEKPDWLLVYGDTNSTLAGALAAAKLHIPVAHVEAGLRSFNRAMPEEINRVLTDHVSHLLFCPTGSAVSNLAREGIATGVHLVGDVMFDATIDAVRRAGDNPTILGRLGLTRGAYVVATVHRAENTDTEESLEAVLSVLKDKARSMPVVLPLHPRTRQVASRFGLDFDALTVIDPVGYLDMAALLGHCAEVMTDSGGLQKEAYFHRKPCTTLRGETEWVETITCGWNRLWRGPDYAPRRDIAEYGDGHAAEKIVEIMLAAAGVA</sequence>
<evidence type="ECO:0000259" key="2">
    <source>
        <dbReference type="Pfam" id="PF02350"/>
    </source>
</evidence>
<dbReference type="GO" id="GO:0016853">
    <property type="term" value="F:isomerase activity"/>
    <property type="evidence" value="ECO:0007669"/>
    <property type="project" value="UniProtKB-KW"/>
</dbReference>
<dbReference type="PANTHER" id="PTHR43174">
    <property type="entry name" value="UDP-N-ACETYLGLUCOSAMINE 2-EPIMERASE"/>
    <property type="match status" value="1"/>
</dbReference>
<dbReference type="EMBL" id="CAHP01000053">
    <property type="protein sequence ID" value="CCG43058.1"/>
    <property type="molecule type" value="Genomic_DNA"/>
</dbReference>
<dbReference type="AlphaFoldDB" id="H8FXH0"/>
<keyword evidence="4" id="KW-1185">Reference proteome</keyword>
<name>H8FXH0_MAGML</name>
<evidence type="ECO:0000256" key="1">
    <source>
        <dbReference type="RuleBase" id="RU003513"/>
    </source>
</evidence>
<feature type="domain" description="UDP-N-acetylglucosamine 2-epimerase" evidence="2">
    <location>
        <begin position="25"/>
        <end position="343"/>
    </location>
</feature>
<organism evidence="3 4">
    <name type="scientific">Magnetospirillum molischianum DSM 120</name>
    <dbReference type="NCBI Taxonomy" id="1150626"/>
    <lineage>
        <taxon>Bacteria</taxon>
        <taxon>Pseudomonadati</taxon>
        <taxon>Pseudomonadota</taxon>
        <taxon>Alphaproteobacteria</taxon>
        <taxon>Rhodospirillales</taxon>
        <taxon>Rhodospirillaceae</taxon>
        <taxon>Magnetospirillum</taxon>
    </lineage>
</organism>
<dbReference type="NCBIfam" id="TIGR00236">
    <property type="entry name" value="wecB"/>
    <property type="match status" value="1"/>
</dbReference>
<dbReference type="eggNOG" id="COG0381">
    <property type="taxonomic scope" value="Bacteria"/>
</dbReference>
<dbReference type="STRING" id="1150626.PHAMO_570053"/>
<dbReference type="Pfam" id="PF02350">
    <property type="entry name" value="Epimerase_2"/>
    <property type="match status" value="1"/>
</dbReference>
<comment type="caution">
    <text evidence="3">The sequence shown here is derived from an EMBL/GenBank/DDBJ whole genome shotgun (WGS) entry which is preliminary data.</text>
</comment>
<dbReference type="CDD" id="cd03786">
    <property type="entry name" value="GTB_UDP-GlcNAc_2-Epimerase"/>
    <property type="match status" value="1"/>
</dbReference>
<dbReference type="Gene3D" id="3.40.50.2000">
    <property type="entry name" value="Glycogen Phosphorylase B"/>
    <property type="match status" value="2"/>
</dbReference>